<keyword evidence="8" id="KW-0175">Coiled coil</keyword>
<dbReference type="Ensembl" id="ENSLLET00000049080.1">
    <property type="protein sequence ID" value="ENSLLEP00000047222.1"/>
    <property type="gene ID" value="ENSLLEG00000029858.1"/>
</dbReference>
<dbReference type="GO" id="GO:0005634">
    <property type="term" value="C:nucleus"/>
    <property type="evidence" value="ECO:0007669"/>
    <property type="project" value="UniProtKB-SubCell"/>
</dbReference>
<feature type="coiled-coil region" evidence="8">
    <location>
        <begin position="349"/>
        <end position="390"/>
    </location>
</feature>
<dbReference type="PANTHER" id="PTHR24193:SF86">
    <property type="entry name" value="GA-BINDING PROTEIN SUBUNIT BETA-2"/>
    <property type="match status" value="1"/>
</dbReference>
<dbReference type="Pfam" id="PF12796">
    <property type="entry name" value="Ank_2"/>
    <property type="match status" value="2"/>
</dbReference>
<keyword evidence="6" id="KW-0539">Nucleus</keyword>
<keyword evidence="2" id="KW-0677">Repeat</keyword>
<dbReference type="InterPro" id="IPR050663">
    <property type="entry name" value="Ankyrin-SOCS_Box"/>
</dbReference>
<feature type="repeat" description="ANK" evidence="7">
    <location>
        <begin position="69"/>
        <end position="101"/>
    </location>
</feature>
<feature type="repeat" description="ANK" evidence="7">
    <location>
        <begin position="36"/>
        <end position="68"/>
    </location>
</feature>
<evidence type="ECO:0000256" key="3">
    <source>
        <dbReference type="ARBA" id="ARBA00023015"/>
    </source>
</evidence>
<evidence type="ECO:0000256" key="4">
    <source>
        <dbReference type="ARBA" id="ARBA00023043"/>
    </source>
</evidence>
<keyword evidence="5" id="KW-0804">Transcription</keyword>
<evidence type="ECO:0000256" key="8">
    <source>
        <dbReference type="SAM" id="Coils"/>
    </source>
</evidence>
<dbReference type="InterPro" id="IPR002110">
    <property type="entry name" value="Ankyrin_rpt"/>
</dbReference>
<dbReference type="PROSITE" id="PS50088">
    <property type="entry name" value="ANK_REPEAT"/>
    <property type="match status" value="3"/>
</dbReference>
<keyword evidence="10" id="KW-1185">Reference proteome</keyword>
<name>A0A8C5R3Q2_9ANUR</name>
<proteinExistence type="predicted"/>
<evidence type="ECO:0000313" key="9">
    <source>
        <dbReference type="Ensembl" id="ENSLLEP00000047222.1"/>
    </source>
</evidence>
<reference evidence="9" key="1">
    <citation type="submission" date="2025-08" db="UniProtKB">
        <authorList>
            <consortium name="Ensembl"/>
        </authorList>
    </citation>
    <scope>IDENTIFICATION</scope>
</reference>
<accession>A0A8C5R3Q2</accession>
<reference evidence="9" key="2">
    <citation type="submission" date="2025-09" db="UniProtKB">
        <authorList>
            <consortium name="Ensembl"/>
        </authorList>
    </citation>
    <scope>IDENTIFICATION</scope>
</reference>
<dbReference type="Gene3D" id="1.25.40.20">
    <property type="entry name" value="Ankyrin repeat-containing domain"/>
    <property type="match status" value="1"/>
</dbReference>
<evidence type="ECO:0000256" key="7">
    <source>
        <dbReference type="PROSITE-ProRule" id="PRU00023"/>
    </source>
</evidence>
<dbReference type="FunFam" id="1.25.40.20:FF:000025">
    <property type="entry name" value="GA-binding protein subunit beta-1 isoform X1"/>
    <property type="match status" value="1"/>
</dbReference>
<dbReference type="GeneTree" id="ENSGT00940000156794"/>
<dbReference type="SMART" id="SM00248">
    <property type="entry name" value="ANK"/>
    <property type="match status" value="4"/>
</dbReference>
<comment type="subcellular location">
    <subcellularLocation>
        <location evidence="1">Nucleus</location>
    </subcellularLocation>
</comment>
<organism evidence="9 10">
    <name type="scientific">Leptobrachium leishanense</name>
    <name type="common">Leishan spiny toad</name>
    <dbReference type="NCBI Taxonomy" id="445787"/>
    <lineage>
        <taxon>Eukaryota</taxon>
        <taxon>Metazoa</taxon>
        <taxon>Chordata</taxon>
        <taxon>Craniata</taxon>
        <taxon>Vertebrata</taxon>
        <taxon>Euteleostomi</taxon>
        <taxon>Amphibia</taxon>
        <taxon>Batrachia</taxon>
        <taxon>Anura</taxon>
        <taxon>Pelobatoidea</taxon>
        <taxon>Megophryidae</taxon>
        <taxon>Leptobrachium</taxon>
    </lineage>
</organism>
<dbReference type="GO" id="GO:0000976">
    <property type="term" value="F:transcription cis-regulatory region binding"/>
    <property type="evidence" value="ECO:0007669"/>
    <property type="project" value="TreeGrafter"/>
</dbReference>
<evidence type="ECO:0000256" key="5">
    <source>
        <dbReference type="ARBA" id="ARBA00023163"/>
    </source>
</evidence>
<feature type="repeat" description="ANK" evidence="7">
    <location>
        <begin position="102"/>
        <end position="134"/>
    </location>
</feature>
<dbReference type="Proteomes" id="UP000694569">
    <property type="component" value="Unplaced"/>
</dbReference>
<gene>
    <name evidence="9" type="primary">GABPB2</name>
</gene>
<protein>
    <submittedName>
        <fullName evidence="9">GA binding protein transcription factor subunit beta 2</fullName>
    </submittedName>
</protein>
<sequence length="437" mass="47621">MALDLGKRLLEAARSGEDEEVRVLMQSGAPFSTDWLGNSPLHMAAQYGHYTTVKVLLRAGISRDARTKVDRTPLHMAATDGHLHVVELLITNGANINAKDMLEMTALHWATEHSHKDVVELLLKSGADIHALSKFGKTAFDIALDKHNPELLIMIQEAMQGNVQLSPSAANSITLTSPQLFLTSGDLTNLCNLMSTQNGKTATATINGGNIQFTDSSSVLATFAAIAEASSPLSGTDNASVSAGVMSLDSLGTSVGQVVENGGQKVIAILADSIPVSSLQEGYSSDHIHHPLFVTIQNGHRGVDLQEEEVIEEMVTDDDQPPAKRQRTQHLSDCDKAAGVEDGDTDQSKLLLQQQLQEATCRAQEYRRQLMEKEQEVEEYRVRLEDLVKQHVHGDSFMLVEEEGTVIITSEELESTEITELERVDQHCDIPLESATV</sequence>
<dbReference type="PRINTS" id="PR01415">
    <property type="entry name" value="ANKYRIN"/>
</dbReference>
<keyword evidence="3" id="KW-0805">Transcription regulation</keyword>
<keyword evidence="4 7" id="KW-0040">ANK repeat</keyword>
<evidence type="ECO:0000256" key="1">
    <source>
        <dbReference type="ARBA" id="ARBA00004123"/>
    </source>
</evidence>
<dbReference type="OrthoDB" id="341259at2759"/>
<evidence type="ECO:0000256" key="6">
    <source>
        <dbReference type="ARBA" id="ARBA00023242"/>
    </source>
</evidence>
<evidence type="ECO:0000256" key="2">
    <source>
        <dbReference type="ARBA" id="ARBA00022737"/>
    </source>
</evidence>
<dbReference type="SUPFAM" id="SSF48403">
    <property type="entry name" value="Ankyrin repeat"/>
    <property type="match status" value="1"/>
</dbReference>
<evidence type="ECO:0000313" key="10">
    <source>
        <dbReference type="Proteomes" id="UP000694569"/>
    </source>
</evidence>
<dbReference type="PROSITE" id="PS50297">
    <property type="entry name" value="ANK_REP_REGION"/>
    <property type="match status" value="3"/>
</dbReference>
<dbReference type="GO" id="GO:0045944">
    <property type="term" value="P:positive regulation of transcription by RNA polymerase II"/>
    <property type="evidence" value="ECO:0007669"/>
    <property type="project" value="TreeGrafter"/>
</dbReference>
<dbReference type="AlphaFoldDB" id="A0A8C5R3Q2"/>
<dbReference type="PANTHER" id="PTHR24193">
    <property type="entry name" value="ANKYRIN REPEAT PROTEIN"/>
    <property type="match status" value="1"/>
</dbReference>
<dbReference type="InterPro" id="IPR036770">
    <property type="entry name" value="Ankyrin_rpt-contain_sf"/>
</dbReference>